<evidence type="ECO:0000256" key="5">
    <source>
        <dbReference type="SAM" id="MobiDB-lite"/>
    </source>
</evidence>
<dbReference type="PANTHER" id="PTHR13115:SF8">
    <property type="entry name" value="RNA POLYMERASE-ASSOCIATED PROTEIN RTF1 HOMOLOG"/>
    <property type="match status" value="1"/>
</dbReference>
<dbReference type="GO" id="GO:1990269">
    <property type="term" value="F:RNA polymerase II C-terminal domain phosphoserine binding"/>
    <property type="evidence" value="ECO:0007669"/>
    <property type="project" value="TreeGrafter"/>
</dbReference>
<sequence length="633" mass="69694">MAQDDEDFEADLLEVAGIGRQGGGGVKKRVRKMASESEDELSADEAEAGGRAVGQKKKRRVVSAKDAAQAMSDSEDYGDGYGSDLMGDEADRARLNQLSELDRELELHDRGENRQMIKMKRDLAKQQQQQQQVQQAAADKAGAMRSSTRMKTANNAKKDALAELAAARSAKERRTKQTKARAGKRRDDDAWSEEGSLSESDEEARGSDDASIPSRSLMARSDREDEQGVGRDAARLSDDEDRLSDGRGARYDTAHVHEDEEDGEEIEMEEGLKILITRGHIEKWVDEPYFDDTVPGCLVRVSHAGGYLLGVITGIEHREPGMVRERGQPPLQCPYTLDNGKSTDVWLTIEIGRSVRSFPIKQMSNQTITQKEFAAWRHFCKTDGVTATTQKECREVQRRLAASKTYVYTPADIQRMVVKRRQEKGGFNVAIEKARLQRERDYAQQTGDFATVAEKEAALAQLETRMMGAGKQVKNSMANINKRNAAVNFNNALNNVSARPGAASGTIVNQGDDVFARRSTRPMTYWATGKKDKKDDSVAGLTVKTEAGSVDAAAAAEEPETPAAAPATATYNAQGGWDLNIDLSRLKVPTTEQVLARKLLGPRWKLRPNPAVGDVSGKIILTMADYKRRQGLG</sequence>
<proteinExistence type="predicted"/>
<evidence type="ECO:0000259" key="6">
    <source>
        <dbReference type="PROSITE" id="PS51360"/>
    </source>
</evidence>
<evidence type="ECO:0000256" key="4">
    <source>
        <dbReference type="ARBA" id="ARBA00023242"/>
    </source>
</evidence>
<evidence type="ECO:0000313" key="7">
    <source>
        <dbReference type="EMBL" id="KAK9808089.1"/>
    </source>
</evidence>
<dbReference type="Proteomes" id="UP001465755">
    <property type="component" value="Unassembled WGS sequence"/>
</dbReference>
<accession>A0AAW1PED2</accession>
<dbReference type="GO" id="GO:0003677">
    <property type="term" value="F:DNA binding"/>
    <property type="evidence" value="ECO:0007669"/>
    <property type="project" value="InterPro"/>
</dbReference>
<feature type="compositionally biased region" description="Low complexity" evidence="5">
    <location>
        <begin position="125"/>
        <end position="143"/>
    </location>
</feature>
<organism evidence="7 8">
    <name type="scientific">Symbiochloris irregularis</name>
    <dbReference type="NCBI Taxonomy" id="706552"/>
    <lineage>
        <taxon>Eukaryota</taxon>
        <taxon>Viridiplantae</taxon>
        <taxon>Chlorophyta</taxon>
        <taxon>core chlorophytes</taxon>
        <taxon>Trebouxiophyceae</taxon>
        <taxon>Trebouxiales</taxon>
        <taxon>Trebouxiaceae</taxon>
        <taxon>Symbiochloris</taxon>
    </lineage>
</organism>
<comment type="subcellular location">
    <subcellularLocation>
        <location evidence="1">Nucleus</location>
    </subcellularLocation>
</comment>
<dbReference type="GO" id="GO:0016593">
    <property type="term" value="C:Cdc73/Paf1 complex"/>
    <property type="evidence" value="ECO:0007669"/>
    <property type="project" value="TreeGrafter"/>
</dbReference>
<protein>
    <recommendedName>
        <fullName evidence="6">Plus3 domain-containing protein</fullName>
    </recommendedName>
</protein>
<dbReference type="PANTHER" id="PTHR13115">
    <property type="entry name" value="RNA POLYMERASE-ASSOCIATED PROTEIN RTF1 HOMOLOG"/>
    <property type="match status" value="1"/>
</dbReference>
<comment type="caution">
    <text evidence="7">The sequence shown here is derived from an EMBL/GenBank/DDBJ whole genome shotgun (WGS) entry which is preliminary data.</text>
</comment>
<name>A0AAW1PED2_9CHLO</name>
<feature type="compositionally biased region" description="Basic residues" evidence="5">
    <location>
        <begin position="171"/>
        <end position="184"/>
    </location>
</feature>
<dbReference type="InterPro" id="IPR004343">
    <property type="entry name" value="Plus-3_dom"/>
</dbReference>
<dbReference type="InterPro" id="IPR036128">
    <property type="entry name" value="Plus3-like_sf"/>
</dbReference>
<feature type="region of interest" description="Disordered" evidence="5">
    <location>
        <begin position="121"/>
        <end position="251"/>
    </location>
</feature>
<keyword evidence="3" id="KW-0804">Transcription</keyword>
<dbReference type="AlphaFoldDB" id="A0AAW1PED2"/>
<dbReference type="SMART" id="SM00719">
    <property type="entry name" value="Plus3"/>
    <property type="match status" value="1"/>
</dbReference>
<keyword evidence="2" id="KW-0805">Transcription regulation</keyword>
<evidence type="ECO:0000256" key="3">
    <source>
        <dbReference type="ARBA" id="ARBA00023163"/>
    </source>
</evidence>
<dbReference type="SUPFAM" id="SSF159042">
    <property type="entry name" value="Plus3-like"/>
    <property type="match status" value="1"/>
</dbReference>
<evidence type="ECO:0000256" key="1">
    <source>
        <dbReference type="ARBA" id="ARBA00004123"/>
    </source>
</evidence>
<keyword evidence="4" id="KW-0539">Nucleus</keyword>
<feature type="region of interest" description="Disordered" evidence="5">
    <location>
        <begin position="19"/>
        <end position="88"/>
    </location>
</feature>
<dbReference type="Gene3D" id="3.90.70.200">
    <property type="entry name" value="Plus-3 domain"/>
    <property type="match status" value="1"/>
</dbReference>
<reference evidence="7 8" key="1">
    <citation type="journal article" date="2024" name="Nat. Commun.">
        <title>Phylogenomics reveals the evolutionary origins of lichenization in chlorophyte algae.</title>
        <authorList>
            <person name="Puginier C."/>
            <person name="Libourel C."/>
            <person name="Otte J."/>
            <person name="Skaloud P."/>
            <person name="Haon M."/>
            <person name="Grisel S."/>
            <person name="Petersen M."/>
            <person name="Berrin J.G."/>
            <person name="Delaux P.M."/>
            <person name="Dal Grande F."/>
            <person name="Keller J."/>
        </authorList>
    </citation>
    <scope>NUCLEOTIDE SEQUENCE [LARGE SCALE GENOMIC DNA]</scope>
    <source>
        <strain evidence="7 8">SAG 2036</strain>
    </source>
</reference>
<feature type="domain" description="Plus3" evidence="6">
    <location>
        <begin position="265"/>
        <end position="405"/>
    </location>
</feature>
<gene>
    <name evidence="7" type="ORF">WJX73_004538</name>
</gene>
<dbReference type="EMBL" id="JALJOQ010000027">
    <property type="protein sequence ID" value="KAK9808089.1"/>
    <property type="molecule type" value="Genomic_DNA"/>
</dbReference>
<dbReference type="PROSITE" id="PS51360">
    <property type="entry name" value="PLUS3"/>
    <property type="match status" value="1"/>
</dbReference>
<keyword evidence="8" id="KW-1185">Reference proteome</keyword>
<feature type="compositionally biased region" description="Acidic residues" evidence="5">
    <location>
        <begin position="36"/>
        <end position="47"/>
    </location>
</feature>
<feature type="compositionally biased region" description="Basic and acidic residues" evidence="5">
    <location>
        <begin position="220"/>
        <end position="251"/>
    </location>
</feature>
<evidence type="ECO:0000256" key="2">
    <source>
        <dbReference type="ARBA" id="ARBA00023015"/>
    </source>
</evidence>
<evidence type="ECO:0000313" key="8">
    <source>
        <dbReference type="Proteomes" id="UP001465755"/>
    </source>
</evidence>
<dbReference type="Pfam" id="PF03126">
    <property type="entry name" value="Plus-3"/>
    <property type="match status" value="1"/>
</dbReference>